<protein>
    <submittedName>
        <fullName evidence="2">Uncharacterized protein</fullName>
    </submittedName>
</protein>
<dbReference type="Proteomes" id="UP001374584">
    <property type="component" value="Unassembled WGS sequence"/>
</dbReference>
<comment type="caution">
    <text evidence="2">The sequence shown here is derived from an EMBL/GenBank/DDBJ whole genome shotgun (WGS) entry which is preliminary data.</text>
</comment>
<reference evidence="2 3" key="1">
    <citation type="submission" date="2024-01" db="EMBL/GenBank/DDBJ databases">
        <title>The genomes of 5 underutilized Papilionoideae crops provide insights into root nodulation and disease resistanc.</title>
        <authorList>
            <person name="Jiang F."/>
        </authorList>
    </citation>
    <scope>NUCLEOTIDE SEQUENCE [LARGE SCALE GENOMIC DNA]</scope>
    <source>
        <strain evidence="2">JINMINGXINNONG_FW02</strain>
        <tissue evidence="2">Leaves</tissue>
    </source>
</reference>
<proteinExistence type="predicted"/>
<dbReference type="InterPro" id="IPR051944">
    <property type="entry name" value="BEACH_domain_protein"/>
</dbReference>
<evidence type="ECO:0000256" key="1">
    <source>
        <dbReference type="ARBA" id="ARBA00022574"/>
    </source>
</evidence>
<dbReference type="AlphaFoldDB" id="A0AAN9QNG7"/>
<dbReference type="EMBL" id="JAYMYR010000009">
    <property type="protein sequence ID" value="KAK7341957.1"/>
    <property type="molecule type" value="Genomic_DNA"/>
</dbReference>
<evidence type="ECO:0000313" key="3">
    <source>
        <dbReference type="Proteomes" id="UP001374584"/>
    </source>
</evidence>
<evidence type="ECO:0000313" key="2">
    <source>
        <dbReference type="EMBL" id="KAK7341957.1"/>
    </source>
</evidence>
<name>A0AAN9QNG7_PHACN</name>
<accession>A0AAN9QNG7</accession>
<dbReference type="PANTHER" id="PTHR46108:SF4">
    <property type="entry name" value="BLUE CHEESE"/>
    <property type="match status" value="1"/>
</dbReference>
<sequence length="147" mass="16638">MQNVQNITFGMFKYLLVYKGDALEDLLVCRPDQGQQLDALHGGFDKLLTRSLSEFFECKLAKISLDLVCNAVSTELRAVRQDNYGWILHSWTTISGSSKQESNKAGDVVLSPRAKGSSGEFISDHREALEPDFLRNFASLDRPYFWI</sequence>
<gene>
    <name evidence="2" type="ORF">VNO80_24898</name>
</gene>
<dbReference type="PANTHER" id="PTHR46108">
    <property type="entry name" value="BLUE CHEESE"/>
    <property type="match status" value="1"/>
</dbReference>
<keyword evidence="3" id="KW-1185">Reference proteome</keyword>
<keyword evidence="1" id="KW-0853">WD repeat</keyword>
<organism evidence="2 3">
    <name type="scientific">Phaseolus coccineus</name>
    <name type="common">Scarlet runner bean</name>
    <name type="synonym">Phaseolus multiflorus</name>
    <dbReference type="NCBI Taxonomy" id="3886"/>
    <lineage>
        <taxon>Eukaryota</taxon>
        <taxon>Viridiplantae</taxon>
        <taxon>Streptophyta</taxon>
        <taxon>Embryophyta</taxon>
        <taxon>Tracheophyta</taxon>
        <taxon>Spermatophyta</taxon>
        <taxon>Magnoliopsida</taxon>
        <taxon>eudicotyledons</taxon>
        <taxon>Gunneridae</taxon>
        <taxon>Pentapetalae</taxon>
        <taxon>rosids</taxon>
        <taxon>fabids</taxon>
        <taxon>Fabales</taxon>
        <taxon>Fabaceae</taxon>
        <taxon>Papilionoideae</taxon>
        <taxon>50 kb inversion clade</taxon>
        <taxon>NPAAA clade</taxon>
        <taxon>indigoferoid/millettioid clade</taxon>
        <taxon>Phaseoleae</taxon>
        <taxon>Phaseolus</taxon>
    </lineage>
</organism>